<evidence type="ECO:0000313" key="2">
    <source>
        <dbReference type="Proteomes" id="UP001596056"/>
    </source>
</evidence>
<sequence length="73" mass="7836">MGLLSARTVEEACVALVVDLDRTETERLPPWREVELLGVPVPCLHKPATGPIAAAVIQYLKGGRAVPPTPRLP</sequence>
<keyword evidence="2" id="KW-1185">Reference proteome</keyword>
<comment type="caution">
    <text evidence="1">The sequence shown here is derived from an EMBL/GenBank/DDBJ whole genome shotgun (WGS) entry which is preliminary data.</text>
</comment>
<organism evidence="1 2">
    <name type="scientific">Rubellimicrobium aerolatum</name>
    <dbReference type="NCBI Taxonomy" id="490979"/>
    <lineage>
        <taxon>Bacteria</taxon>
        <taxon>Pseudomonadati</taxon>
        <taxon>Pseudomonadota</taxon>
        <taxon>Alphaproteobacteria</taxon>
        <taxon>Rhodobacterales</taxon>
        <taxon>Roseobacteraceae</taxon>
        <taxon>Rubellimicrobium</taxon>
    </lineage>
</organism>
<evidence type="ECO:0000313" key="1">
    <source>
        <dbReference type="EMBL" id="MFC5568305.1"/>
    </source>
</evidence>
<proteinExistence type="predicted"/>
<dbReference type="RefSeq" id="WP_342454219.1">
    <property type="nucleotide sequence ID" value="NZ_JAGGJP010000026.1"/>
</dbReference>
<dbReference type="Proteomes" id="UP001596056">
    <property type="component" value="Unassembled WGS sequence"/>
</dbReference>
<reference evidence="2" key="1">
    <citation type="journal article" date="2019" name="Int. J. Syst. Evol. Microbiol.">
        <title>The Global Catalogue of Microorganisms (GCM) 10K type strain sequencing project: providing services to taxonomists for standard genome sequencing and annotation.</title>
        <authorList>
            <consortium name="The Broad Institute Genomics Platform"/>
            <consortium name="The Broad Institute Genome Sequencing Center for Infectious Disease"/>
            <person name="Wu L."/>
            <person name="Ma J."/>
        </authorList>
    </citation>
    <scope>NUCLEOTIDE SEQUENCE [LARGE SCALE GENOMIC DNA]</scope>
    <source>
        <strain evidence="2">KACC 11588</strain>
    </source>
</reference>
<dbReference type="EMBL" id="JBHSNA010000035">
    <property type="protein sequence ID" value="MFC5568305.1"/>
    <property type="molecule type" value="Genomic_DNA"/>
</dbReference>
<gene>
    <name evidence="1" type="ORF">ACFPOC_18025</name>
</gene>
<name>A0ABW0SH84_9RHOB</name>
<protein>
    <submittedName>
        <fullName evidence="1">Uncharacterized protein</fullName>
    </submittedName>
</protein>
<accession>A0ABW0SH84</accession>